<accession>A0A835MM27</accession>
<evidence type="ECO:0000313" key="2">
    <source>
        <dbReference type="Proteomes" id="UP000657918"/>
    </source>
</evidence>
<reference evidence="1 2" key="1">
    <citation type="submission" date="2020-10" db="EMBL/GenBank/DDBJ databases">
        <title>Plant Genome Project.</title>
        <authorList>
            <person name="Zhang R.-G."/>
        </authorList>
    </citation>
    <scope>NUCLEOTIDE SEQUENCE [LARGE SCALE GENOMIC DNA]</scope>
    <source>
        <strain evidence="1">FAFU-HL-1</strain>
        <tissue evidence="1">Leaf</tissue>
    </source>
</reference>
<dbReference type="AlphaFoldDB" id="A0A835MM27"/>
<name>A0A835MM27_9ROSI</name>
<organism evidence="1 2">
    <name type="scientific">Salix dunnii</name>
    <dbReference type="NCBI Taxonomy" id="1413687"/>
    <lineage>
        <taxon>Eukaryota</taxon>
        <taxon>Viridiplantae</taxon>
        <taxon>Streptophyta</taxon>
        <taxon>Embryophyta</taxon>
        <taxon>Tracheophyta</taxon>
        <taxon>Spermatophyta</taxon>
        <taxon>Magnoliopsida</taxon>
        <taxon>eudicotyledons</taxon>
        <taxon>Gunneridae</taxon>
        <taxon>Pentapetalae</taxon>
        <taxon>rosids</taxon>
        <taxon>fabids</taxon>
        <taxon>Malpighiales</taxon>
        <taxon>Salicaceae</taxon>
        <taxon>Saliceae</taxon>
        <taxon>Salix</taxon>
    </lineage>
</organism>
<proteinExistence type="predicted"/>
<evidence type="ECO:0000313" key="1">
    <source>
        <dbReference type="EMBL" id="KAF9670640.1"/>
    </source>
</evidence>
<dbReference type="Proteomes" id="UP000657918">
    <property type="component" value="Unassembled WGS sequence"/>
</dbReference>
<protein>
    <submittedName>
        <fullName evidence="1">Uncharacterized protein</fullName>
    </submittedName>
</protein>
<keyword evidence="2" id="KW-1185">Reference proteome</keyword>
<dbReference type="EMBL" id="JADGMS010000013">
    <property type="protein sequence ID" value="KAF9670640.1"/>
    <property type="molecule type" value="Genomic_DNA"/>
</dbReference>
<gene>
    <name evidence="1" type="ORF">SADUNF_Sadunf13G0089900</name>
</gene>
<comment type="caution">
    <text evidence="1">The sequence shown here is derived from an EMBL/GenBank/DDBJ whole genome shotgun (WGS) entry which is preliminary data.</text>
</comment>
<sequence>MIRGIRLSRPVLIVYCHAAALGYRLPSIASAKDGVASAIALWQPSLAAPRQHAGDLIRIFTNLFNVGFDEASTRCCPSFRQNMLISKSDVVFAGHQ</sequence>